<evidence type="ECO:0000256" key="3">
    <source>
        <dbReference type="ARBA" id="ARBA00022679"/>
    </source>
</evidence>
<dbReference type="PANTHER" id="PTHR11157:SF69">
    <property type="entry name" value="ELONGATION OF VERY LONG CHAIN FATTY ACIDS PROTEIN 7"/>
    <property type="match status" value="1"/>
</dbReference>
<dbReference type="InterPro" id="IPR002076">
    <property type="entry name" value="ELO_fam"/>
</dbReference>
<dbReference type="Pfam" id="PF01151">
    <property type="entry name" value="ELO"/>
    <property type="match status" value="1"/>
</dbReference>
<dbReference type="GO" id="GO:0030148">
    <property type="term" value="P:sphingolipid biosynthetic process"/>
    <property type="evidence" value="ECO:0007669"/>
    <property type="project" value="TreeGrafter"/>
</dbReference>
<dbReference type="GO" id="GO:0042761">
    <property type="term" value="P:very long-chain fatty acid biosynthetic process"/>
    <property type="evidence" value="ECO:0007669"/>
    <property type="project" value="TreeGrafter"/>
</dbReference>
<keyword evidence="2 10" id="KW-0444">Lipid biosynthesis</keyword>
<sequence>MSLWTKVVNYHDELVADADPRAVTYPFMDSLVPNTVSIVAYLFIVLYAGPRFMRDRKPFDLKYVMILYNLFMVLFSAWMCYEFLVCGWLFDYSLTCQEVEFESTSPKQLRMVRVCYLYFLSKHIEFLDTFFFILRKKSNQVTFLHVFHHSGMAYGWWFGANFSAGGLGTFHAPINCLVHVMMYSYYGIAAMGPRFHKYIWWKKHLTSMQLIQFALTIGHLGNVMLFHNCRYPIGLKYLVLLNGSTLAALFVNFYRQTYIKKAQLKRDQQNGKALSGTNGHAAGKPLKGD</sequence>
<comment type="catalytic activity">
    <reaction evidence="10">
        <text>a very-long-chain acyl-CoA + malonyl-CoA + H(+) = a very-long-chain 3-oxoacyl-CoA + CO2 + CoA</text>
        <dbReference type="Rhea" id="RHEA:32727"/>
        <dbReference type="ChEBI" id="CHEBI:15378"/>
        <dbReference type="ChEBI" id="CHEBI:16526"/>
        <dbReference type="ChEBI" id="CHEBI:57287"/>
        <dbReference type="ChEBI" id="CHEBI:57384"/>
        <dbReference type="ChEBI" id="CHEBI:90725"/>
        <dbReference type="ChEBI" id="CHEBI:90736"/>
        <dbReference type="EC" id="2.3.1.199"/>
    </reaction>
</comment>
<gene>
    <name evidence="12" type="primary">Elovl7-001</name>
</gene>
<evidence type="ECO:0000256" key="9">
    <source>
        <dbReference type="ARBA" id="ARBA00023160"/>
    </source>
</evidence>
<dbReference type="GO" id="GO:0034625">
    <property type="term" value="P:fatty acid elongation, monounsaturated fatty acid"/>
    <property type="evidence" value="ECO:0007669"/>
    <property type="project" value="TreeGrafter"/>
</dbReference>
<evidence type="ECO:0000256" key="4">
    <source>
        <dbReference type="ARBA" id="ARBA00022692"/>
    </source>
</evidence>
<protein>
    <recommendedName>
        <fullName evidence="10">Elongation of very long chain fatty acids protein</fullName>
        <ecNumber evidence="10">2.3.1.199</ecNumber>
    </recommendedName>
    <alternativeName>
        <fullName evidence="10">Very-long-chain 3-oxoacyl-CoA synthase</fullName>
    </alternativeName>
</protein>
<comment type="similarity">
    <text evidence="10">Belongs to the ELO family.</text>
</comment>
<organism evidence="12">
    <name type="scientific">Phallusia mammillata</name>
    <dbReference type="NCBI Taxonomy" id="59560"/>
    <lineage>
        <taxon>Eukaryota</taxon>
        <taxon>Metazoa</taxon>
        <taxon>Chordata</taxon>
        <taxon>Tunicata</taxon>
        <taxon>Ascidiacea</taxon>
        <taxon>Phlebobranchia</taxon>
        <taxon>Ascidiidae</taxon>
        <taxon>Phallusia</taxon>
    </lineage>
</organism>
<proteinExistence type="evidence at transcript level"/>
<keyword evidence="5 10" id="KW-0276">Fatty acid metabolism</keyword>
<dbReference type="EC" id="2.3.1.199" evidence="10"/>
<evidence type="ECO:0000256" key="7">
    <source>
        <dbReference type="ARBA" id="ARBA00023098"/>
    </source>
</evidence>
<keyword evidence="7 10" id="KW-0443">Lipid metabolism</keyword>
<feature type="transmembrane region" description="Helical" evidence="10">
    <location>
        <begin position="70"/>
        <end position="90"/>
    </location>
</feature>
<evidence type="ECO:0000313" key="12">
    <source>
        <dbReference type="EMBL" id="CAB3242258.1"/>
    </source>
</evidence>
<dbReference type="GO" id="GO:0005789">
    <property type="term" value="C:endoplasmic reticulum membrane"/>
    <property type="evidence" value="ECO:0007669"/>
    <property type="project" value="TreeGrafter"/>
</dbReference>
<evidence type="ECO:0000256" key="11">
    <source>
        <dbReference type="SAM" id="MobiDB-lite"/>
    </source>
</evidence>
<dbReference type="GO" id="GO:0034626">
    <property type="term" value="P:fatty acid elongation, polyunsaturated fatty acid"/>
    <property type="evidence" value="ECO:0007669"/>
    <property type="project" value="TreeGrafter"/>
</dbReference>
<dbReference type="AlphaFoldDB" id="A0A6F9DCP3"/>
<keyword evidence="6 10" id="KW-1133">Transmembrane helix</keyword>
<dbReference type="PANTHER" id="PTHR11157">
    <property type="entry name" value="FATTY ACID ACYL TRANSFERASE-RELATED"/>
    <property type="match status" value="1"/>
</dbReference>
<dbReference type="InterPro" id="IPR030457">
    <property type="entry name" value="ELO_CS"/>
</dbReference>
<feature type="transmembrane region" description="Helical" evidence="10">
    <location>
        <begin position="170"/>
        <end position="189"/>
    </location>
</feature>
<evidence type="ECO:0000256" key="1">
    <source>
        <dbReference type="ARBA" id="ARBA00004141"/>
    </source>
</evidence>
<feature type="region of interest" description="Disordered" evidence="11">
    <location>
        <begin position="270"/>
        <end position="289"/>
    </location>
</feature>
<accession>A0A6F9DCP3</accession>
<evidence type="ECO:0000256" key="5">
    <source>
        <dbReference type="ARBA" id="ARBA00022832"/>
    </source>
</evidence>
<feature type="transmembrane region" description="Helical" evidence="10">
    <location>
        <begin position="31"/>
        <end position="49"/>
    </location>
</feature>
<keyword evidence="9 10" id="KW-0275">Fatty acid biosynthesis</keyword>
<feature type="transmembrane region" description="Helical" evidence="10">
    <location>
        <begin position="233"/>
        <end position="254"/>
    </location>
</feature>
<dbReference type="PROSITE" id="PS01188">
    <property type="entry name" value="ELO"/>
    <property type="match status" value="1"/>
</dbReference>
<dbReference type="GO" id="GO:0009922">
    <property type="term" value="F:fatty acid elongase activity"/>
    <property type="evidence" value="ECO:0007669"/>
    <property type="project" value="UniProtKB-EC"/>
</dbReference>
<keyword evidence="4 10" id="KW-0812">Transmembrane</keyword>
<evidence type="ECO:0000256" key="2">
    <source>
        <dbReference type="ARBA" id="ARBA00022516"/>
    </source>
</evidence>
<dbReference type="EMBL" id="LR784833">
    <property type="protein sequence ID" value="CAB3242258.1"/>
    <property type="molecule type" value="mRNA"/>
</dbReference>
<keyword evidence="3 10" id="KW-0808">Transferase</keyword>
<dbReference type="GO" id="GO:0019367">
    <property type="term" value="P:fatty acid elongation, saturated fatty acid"/>
    <property type="evidence" value="ECO:0007669"/>
    <property type="project" value="TreeGrafter"/>
</dbReference>
<comment type="subcellular location">
    <subcellularLocation>
        <location evidence="1">Membrane</location>
        <topology evidence="1">Multi-pass membrane protein</topology>
    </subcellularLocation>
</comment>
<keyword evidence="8 10" id="KW-0472">Membrane</keyword>
<evidence type="ECO:0000256" key="8">
    <source>
        <dbReference type="ARBA" id="ARBA00023136"/>
    </source>
</evidence>
<reference evidence="12" key="1">
    <citation type="submission" date="2020-04" db="EMBL/GenBank/DDBJ databases">
        <authorList>
            <person name="Neveu A P."/>
        </authorList>
    </citation>
    <scope>NUCLEOTIDE SEQUENCE</scope>
    <source>
        <tissue evidence="12">Whole embryo</tissue>
    </source>
</reference>
<evidence type="ECO:0000256" key="6">
    <source>
        <dbReference type="ARBA" id="ARBA00022989"/>
    </source>
</evidence>
<feature type="transmembrane region" description="Helical" evidence="10">
    <location>
        <begin position="210"/>
        <end position="227"/>
    </location>
</feature>
<name>A0A6F9DCP3_9ASCI</name>
<evidence type="ECO:0000256" key="10">
    <source>
        <dbReference type="RuleBase" id="RU361115"/>
    </source>
</evidence>